<feature type="active site" description="Proton donor/acceptor" evidence="2">
    <location>
        <position position="167"/>
    </location>
</feature>
<gene>
    <name evidence="5" type="ORF">UAU_00061</name>
</gene>
<feature type="region of interest" description="Disordered" evidence="3">
    <location>
        <begin position="73"/>
        <end position="109"/>
    </location>
</feature>
<dbReference type="eggNOG" id="COG3764">
    <property type="taxonomic scope" value="Bacteria"/>
</dbReference>
<keyword evidence="4" id="KW-0812">Transmembrane</keyword>
<dbReference type="InterPro" id="IPR042002">
    <property type="entry name" value="Sortase_C"/>
</dbReference>
<dbReference type="InterPro" id="IPR005754">
    <property type="entry name" value="Sortase"/>
</dbReference>
<dbReference type="STRING" id="160454.RV10_GL004344"/>
<comment type="caution">
    <text evidence="5">The sequence shown here is derived from an EMBL/GenBank/DDBJ whole genome shotgun (WGS) entry which is preliminary data.</text>
</comment>
<evidence type="ECO:0000313" key="6">
    <source>
        <dbReference type="Proteomes" id="UP000013782"/>
    </source>
</evidence>
<dbReference type="PATRIC" id="fig|1158607.3.peg.61"/>
<dbReference type="NCBIfam" id="TIGR01076">
    <property type="entry name" value="sortase_fam"/>
    <property type="match status" value="1"/>
</dbReference>
<evidence type="ECO:0000256" key="2">
    <source>
        <dbReference type="PIRSR" id="PIRSR605754-1"/>
    </source>
</evidence>
<reference evidence="5 6" key="1">
    <citation type="submission" date="2013-02" db="EMBL/GenBank/DDBJ databases">
        <title>The Genome Sequence of Enterococcus pallens BAA-351.</title>
        <authorList>
            <consortium name="The Broad Institute Genome Sequencing Platform"/>
            <consortium name="The Broad Institute Genome Sequencing Center for Infectious Disease"/>
            <person name="Earl A.M."/>
            <person name="Gilmore M.S."/>
            <person name="Lebreton F."/>
            <person name="Walker B."/>
            <person name="Young S.K."/>
            <person name="Zeng Q."/>
            <person name="Gargeya S."/>
            <person name="Fitzgerald M."/>
            <person name="Haas B."/>
            <person name="Abouelleil A."/>
            <person name="Alvarado L."/>
            <person name="Arachchi H.M."/>
            <person name="Berlin A.M."/>
            <person name="Chapman S.B."/>
            <person name="Dewar J."/>
            <person name="Goldberg J."/>
            <person name="Griggs A."/>
            <person name="Gujja S."/>
            <person name="Hansen M."/>
            <person name="Howarth C."/>
            <person name="Imamovic A."/>
            <person name="Larimer J."/>
            <person name="McCowan C."/>
            <person name="Murphy C."/>
            <person name="Neiman D."/>
            <person name="Pearson M."/>
            <person name="Priest M."/>
            <person name="Roberts A."/>
            <person name="Saif S."/>
            <person name="Shea T."/>
            <person name="Sisk P."/>
            <person name="Sykes S."/>
            <person name="Wortman J."/>
            <person name="Nusbaum C."/>
            <person name="Birren B."/>
        </authorList>
    </citation>
    <scope>NUCLEOTIDE SEQUENCE [LARGE SCALE GENOMIC DNA]</scope>
    <source>
        <strain evidence="5 6">ATCC BAA-351</strain>
    </source>
</reference>
<dbReference type="GO" id="GO:0016787">
    <property type="term" value="F:hydrolase activity"/>
    <property type="evidence" value="ECO:0007669"/>
    <property type="project" value="UniProtKB-KW"/>
</dbReference>
<protein>
    <submittedName>
        <fullName evidence="5">Sortase</fullName>
    </submittedName>
</protein>
<evidence type="ECO:0000313" key="5">
    <source>
        <dbReference type="EMBL" id="EOH97393.1"/>
    </source>
</evidence>
<dbReference type="Proteomes" id="UP000013782">
    <property type="component" value="Unassembled WGS sequence"/>
</dbReference>
<dbReference type="SUPFAM" id="SSF63817">
    <property type="entry name" value="Sortase"/>
    <property type="match status" value="1"/>
</dbReference>
<evidence type="ECO:0000256" key="3">
    <source>
        <dbReference type="SAM" id="MobiDB-lite"/>
    </source>
</evidence>
<feature type="active site" description="Acyl-thioester intermediate" evidence="2">
    <location>
        <position position="229"/>
    </location>
</feature>
<name>R2QQA5_9ENTE</name>
<keyword evidence="4" id="KW-0472">Membrane</keyword>
<dbReference type="CDD" id="cd05827">
    <property type="entry name" value="Sortase_C"/>
    <property type="match status" value="1"/>
</dbReference>
<keyword evidence="1" id="KW-0378">Hydrolase</keyword>
<feature type="compositionally biased region" description="Basic and acidic residues" evidence="3">
    <location>
        <begin position="76"/>
        <end position="88"/>
    </location>
</feature>
<dbReference type="Pfam" id="PF04203">
    <property type="entry name" value="Sortase"/>
    <property type="match status" value="1"/>
</dbReference>
<dbReference type="RefSeq" id="WP_010755126.1">
    <property type="nucleotide sequence ID" value="NZ_ASWD01000002.1"/>
</dbReference>
<keyword evidence="6" id="KW-1185">Reference proteome</keyword>
<sequence>MAKLVKKKEKKSNAVAIMLQRIFMLLFFLFGLSLLLYPIVSQGINDYLDQKIVQKYQREASKKNEAEIQKLQQEMQARDEKARKEKNPGSDGEPFSEKRRQKEKKVEATPTYVEEHTAGMIVIPKIDVKLPIYDLTNDFFLSKGATILEGTSSLKGGESSHSVISSHRGLKKAKLFSDLPELKEKDLFFIEVLKETHAYEVDQIKVIEPTDARDLLVVEGKDYVTLLTCTPYAINTHRLLVRGHRVPYTQKMEKEIKQVDKNKQQTLLLMVAGGILGSCLLLFIIRQIIRLGMIGRRKYALVFYLKDLNQQPLAGVSLQLLGKRGKNPVLLEGEALVAVSDEQGKVVFPDLFGKTYTIGVSGKERLFLARTKVKRIKDTTFTLKKVIKTSVVEKQEVHISKDLLR</sequence>
<feature type="transmembrane region" description="Helical" evidence="4">
    <location>
        <begin position="267"/>
        <end position="289"/>
    </location>
</feature>
<dbReference type="Gene3D" id="2.40.260.10">
    <property type="entry name" value="Sortase"/>
    <property type="match status" value="1"/>
</dbReference>
<dbReference type="HOGENOM" id="CLU_045680_1_0_9"/>
<organism evidence="5 6">
    <name type="scientific">Enterococcus pallens ATCC BAA-351</name>
    <dbReference type="NCBI Taxonomy" id="1158607"/>
    <lineage>
        <taxon>Bacteria</taxon>
        <taxon>Bacillati</taxon>
        <taxon>Bacillota</taxon>
        <taxon>Bacilli</taxon>
        <taxon>Lactobacillales</taxon>
        <taxon>Enterococcaceae</taxon>
        <taxon>Enterococcus</taxon>
    </lineage>
</organism>
<proteinExistence type="predicted"/>
<dbReference type="InterPro" id="IPR023365">
    <property type="entry name" value="Sortase_dom-sf"/>
</dbReference>
<feature type="compositionally biased region" description="Basic and acidic residues" evidence="3">
    <location>
        <begin position="95"/>
        <end position="109"/>
    </location>
</feature>
<accession>R2QQA5</accession>
<keyword evidence="4" id="KW-1133">Transmembrane helix</keyword>
<evidence type="ECO:0000256" key="1">
    <source>
        <dbReference type="ARBA" id="ARBA00022801"/>
    </source>
</evidence>
<evidence type="ECO:0000256" key="4">
    <source>
        <dbReference type="SAM" id="Phobius"/>
    </source>
</evidence>
<dbReference type="AlphaFoldDB" id="R2QQA5"/>
<dbReference type="EMBL" id="AJAQ01000001">
    <property type="protein sequence ID" value="EOH97393.1"/>
    <property type="molecule type" value="Genomic_DNA"/>
</dbReference>
<dbReference type="NCBIfam" id="NF033745">
    <property type="entry name" value="class_C_sortase"/>
    <property type="match status" value="1"/>
</dbReference>